<dbReference type="Gene3D" id="2.40.50.140">
    <property type="entry name" value="Nucleic acid-binding proteins"/>
    <property type="match status" value="1"/>
</dbReference>
<sequence length="148" mass="15885">MAMFVNVGGVTGAVCSGWAGHAGLLCGLRTDVREVEAVSAPRRAVLSMKAGRPNTQSSNSSSSSSSNNKNKKRGPKVNDDMIGMEGIVVESLPNAYFVVELENGISVNAHISGKIRKNYIRILVGDKVAVELSPYDLTKGRITFRYIK</sequence>
<dbReference type="EMBL" id="VRMN01000001">
    <property type="protein sequence ID" value="KAA8499198.1"/>
    <property type="molecule type" value="Genomic_DNA"/>
</dbReference>
<evidence type="ECO:0000256" key="1">
    <source>
        <dbReference type="ARBA" id="ARBA00003935"/>
    </source>
</evidence>
<keyword evidence="5 7" id="KW-0648">Protein biosynthesis</keyword>
<protein>
    <recommendedName>
        <fullName evidence="6">Translation initiation factor IF-1, chloroplastic</fullName>
    </recommendedName>
</protein>
<dbReference type="SMART" id="SM00316">
    <property type="entry name" value="S1"/>
    <property type="match status" value="1"/>
</dbReference>
<evidence type="ECO:0000259" key="9">
    <source>
        <dbReference type="PROSITE" id="PS50832"/>
    </source>
</evidence>
<dbReference type="AlphaFoldDB" id="A0A5J4Z7Q1"/>
<proteinExistence type="inferred from homology"/>
<dbReference type="PANTHER" id="PTHR33370">
    <property type="entry name" value="TRANSLATION INITIATION FACTOR IF-1, CHLOROPLASTIC"/>
    <property type="match status" value="1"/>
</dbReference>
<dbReference type="NCBIfam" id="TIGR00008">
    <property type="entry name" value="infA"/>
    <property type="match status" value="1"/>
</dbReference>
<accession>A0A5J4Z7Q1</accession>
<dbReference type="InterPro" id="IPR003029">
    <property type="entry name" value="S1_domain"/>
</dbReference>
<dbReference type="PROSITE" id="PS50832">
    <property type="entry name" value="S1_IF1_TYPE"/>
    <property type="match status" value="1"/>
</dbReference>
<comment type="subunit">
    <text evidence="3">Component of the 30S ribosomal translation pre-initiation complex which assembles on the 30S ribosome in the order IF-2 and IF-3, IF-1 and N-formylmethionyl-tRNA(fMet); mRNA recruitment can occur at any time during PIC assembly.</text>
</comment>
<dbReference type="GO" id="GO:0003723">
    <property type="term" value="F:RNA binding"/>
    <property type="evidence" value="ECO:0007669"/>
    <property type="project" value="InterPro"/>
</dbReference>
<evidence type="ECO:0000256" key="2">
    <source>
        <dbReference type="ARBA" id="ARBA00010939"/>
    </source>
</evidence>
<reference evidence="11" key="1">
    <citation type="journal article" date="2019" name="Nat. Commun.">
        <title>Expansion of phycobilisome linker gene families in mesophilic red algae.</title>
        <authorList>
            <person name="Lee J."/>
            <person name="Kim D."/>
            <person name="Bhattacharya D."/>
            <person name="Yoon H.S."/>
        </authorList>
    </citation>
    <scope>NUCLEOTIDE SEQUENCE [LARGE SCALE GENOMIC DNA]</scope>
    <source>
        <strain evidence="11">CCMP 1328</strain>
    </source>
</reference>
<dbReference type="Proteomes" id="UP000324585">
    <property type="component" value="Unassembled WGS sequence"/>
</dbReference>
<dbReference type="GO" id="GO:0043022">
    <property type="term" value="F:ribosome binding"/>
    <property type="evidence" value="ECO:0007669"/>
    <property type="project" value="TreeGrafter"/>
</dbReference>
<feature type="compositionally biased region" description="Low complexity" evidence="8">
    <location>
        <begin position="57"/>
        <end position="68"/>
    </location>
</feature>
<evidence type="ECO:0000256" key="6">
    <source>
        <dbReference type="ARBA" id="ARBA00068272"/>
    </source>
</evidence>
<keyword evidence="11" id="KW-1185">Reference proteome</keyword>
<dbReference type="CDD" id="cd04451">
    <property type="entry name" value="S1_IF1"/>
    <property type="match status" value="1"/>
</dbReference>
<dbReference type="OrthoDB" id="1714886at2759"/>
<evidence type="ECO:0000256" key="8">
    <source>
        <dbReference type="SAM" id="MobiDB-lite"/>
    </source>
</evidence>
<dbReference type="FunFam" id="2.40.50.140:FF:000002">
    <property type="entry name" value="Translation initiation factor IF-1"/>
    <property type="match status" value="1"/>
</dbReference>
<dbReference type="PANTHER" id="PTHR33370:SF1">
    <property type="entry name" value="TRANSLATION INITIATION FACTOR IF-1, CHLOROPLASTIC"/>
    <property type="match status" value="1"/>
</dbReference>
<dbReference type="GO" id="GO:0005829">
    <property type="term" value="C:cytosol"/>
    <property type="evidence" value="ECO:0007669"/>
    <property type="project" value="TreeGrafter"/>
</dbReference>
<dbReference type="Pfam" id="PF01176">
    <property type="entry name" value="eIF-1a"/>
    <property type="match status" value="1"/>
</dbReference>
<dbReference type="GO" id="GO:0003743">
    <property type="term" value="F:translation initiation factor activity"/>
    <property type="evidence" value="ECO:0007669"/>
    <property type="project" value="UniProtKB-UniRule"/>
</dbReference>
<comment type="function">
    <text evidence="1">One of the essential components for the initiation of protein synthesis. Stabilizes the binding of IF-2 and IF-3 on the 30S subunit to which N-formylmethionyl-tRNA(fMet) subsequently binds. Helps modulate mRNA selection, yielding the 30S pre-initiation complex (PIC). Upon addition of the 50S ribosomal subunit IF-1, IF-2 and IF-3 are released leaving the mature 70S translation initiation complex.</text>
</comment>
<evidence type="ECO:0000256" key="4">
    <source>
        <dbReference type="ARBA" id="ARBA00022540"/>
    </source>
</evidence>
<dbReference type="InterPro" id="IPR004368">
    <property type="entry name" value="TIF_IF1"/>
</dbReference>
<name>A0A5J4Z7Q1_PORPP</name>
<gene>
    <name evidence="10" type="ORF">FVE85_6783</name>
</gene>
<dbReference type="HAMAP" id="MF_00075">
    <property type="entry name" value="IF_1"/>
    <property type="match status" value="1"/>
</dbReference>
<evidence type="ECO:0000256" key="3">
    <source>
        <dbReference type="ARBA" id="ARBA00011599"/>
    </source>
</evidence>
<dbReference type="InterPro" id="IPR006196">
    <property type="entry name" value="RNA-binding_domain_S1_IF1"/>
</dbReference>
<comment type="caution">
    <text evidence="10">The sequence shown here is derived from an EMBL/GenBank/DDBJ whole genome shotgun (WGS) entry which is preliminary data.</text>
</comment>
<comment type="similarity">
    <text evidence="2">Belongs to the IF-1 family.</text>
</comment>
<organism evidence="10 11">
    <name type="scientific">Porphyridium purpureum</name>
    <name type="common">Red alga</name>
    <name type="synonym">Porphyridium cruentum</name>
    <dbReference type="NCBI Taxonomy" id="35688"/>
    <lineage>
        <taxon>Eukaryota</taxon>
        <taxon>Rhodophyta</taxon>
        <taxon>Bangiophyceae</taxon>
        <taxon>Porphyridiales</taxon>
        <taxon>Porphyridiaceae</taxon>
        <taxon>Porphyridium</taxon>
    </lineage>
</organism>
<evidence type="ECO:0000256" key="7">
    <source>
        <dbReference type="PROSITE-ProRule" id="PRU00181"/>
    </source>
</evidence>
<feature type="region of interest" description="Disordered" evidence="8">
    <location>
        <begin position="46"/>
        <end position="79"/>
    </location>
</feature>
<keyword evidence="4 7" id="KW-0396">Initiation factor</keyword>
<dbReference type="InterPro" id="IPR012340">
    <property type="entry name" value="NA-bd_OB-fold"/>
</dbReference>
<evidence type="ECO:0000256" key="5">
    <source>
        <dbReference type="ARBA" id="ARBA00022917"/>
    </source>
</evidence>
<dbReference type="SUPFAM" id="SSF50249">
    <property type="entry name" value="Nucleic acid-binding proteins"/>
    <property type="match status" value="1"/>
</dbReference>
<feature type="domain" description="S1-like" evidence="9">
    <location>
        <begin position="72"/>
        <end position="147"/>
    </location>
</feature>
<evidence type="ECO:0000313" key="11">
    <source>
        <dbReference type="Proteomes" id="UP000324585"/>
    </source>
</evidence>
<evidence type="ECO:0000313" key="10">
    <source>
        <dbReference type="EMBL" id="KAA8499198.1"/>
    </source>
</evidence>